<dbReference type="SUPFAM" id="SSF53822">
    <property type="entry name" value="Periplasmic binding protein-like I"/>
    <property type="match status" value="2"/>
</dbReference>
<accession>A0A0M3I6W9</accession>
<proteinExistence type="predicted"/>
<evidence type="ECO:0000256" key="3">
    <source>
        <dbReference type="ARBA" id="ARBA00022989"/>
    </source>
</evidence>
<evidence type="ECO:0000313" key="7">
    <source>
        <dbReference type="WBParaSite" id="ALUE_0001285401-mRNA-1"/>
    </source>
</evidence>
<dbReference type="Pfam" id="PF01094">
    <property type="entry name" value="ANF_receptor"/>
    <property type="match status" value="1"/>
</dbReference>
<evidence type="ECO:0000256" key="1">
    <source>
        <dbReference type="ARBA" id="ARBA00004370"/>
    </source>
</evidence>
<keyword evidence="6" id="KW-1185">Reference proteome</keyword>
<dbReference type="Proteomes" id="UP000036681">
    <property type="component" value="Unplaced"/>
</dbReference>
<dbReference type="InterPro" id="IPR028082">
    <property type="entry name" value="Peripla_BP_I"/>
</dbReference>
<evidence type="ECO:0000256" key="2">
    <source>
        <dbReference type="ARBA" id="ARBA00022692"/>
    </source>
</evidence>
<name>A0A0M3I6W9_ASCLU</name>
<evidence type="ECO:0000259" key="5">
    <source>
        <dbReference type="Pfam" id="PF01094"/>
    </source>
</evidence>
<dbReference type="WBParaSite" id="ALUE_0001285401-mRNA-1">
    <property type="protein sequence ID" value="ALUE_0001285401-mRNA-1"/>
    <property type="gene ID" value="ALUE_0001285401"/>
</dbReference>
<keyword evidence="3" id="KW-1133">Transmembrane helix</keyword>
<evidence type="ECO:0000313" key="6">
    <source>
        <dbReference type="Proteomes" id="UP000036681"/>
    </source>
</evidence>
<comment type="subcellular location">
    <subcellularLocation>
        <location evidence="1">Membrane</location>
    </subcellularLocation>
</comment>
<sequence length="292" mass="33303">MLIPRYSPELIPLDGYTRSASAVMLAVERLGRENLINDVNFTFVWRYEECNEHTALGFAVQLILNESIDLLVGPPCNALVVMCFELNAQKRRFMEAAKAKGMSNPEYVYIFPDVDNTGFGIGNYEDWTNYVKDGSEDILEIFQYALVLDNKSDRMTKNFSEEVMSHMKGYPFYCTTDCPTNVTVKERDEKLLKILIDYTSSSLQVRKTTARAIASRYAGSLYDTMYMYGLALNKSLDDDPINGWRHGSQILSYATGTFNGDFTSSKTTTIVQFTFKQRSYLLHLEHVKRSDA</sequence>
<feature type="domain" description="Receptor ligand binding region" evidence="5">
    <location>
        <begin position="80"/>
        <end position="259"/>
    </location>
</feature>
<dbReference type="Gene3D" id="3.40.50.2300">
    <property type="match status" value="2"/>
</dbReference>
<keyword evidence="4" id="KW-0472">Membrane</keyword>
<protein>
    <submittedName>
        <fullName evidence="7">ANF_receptor domain-containing protein</fullName>
    </submittedName>
</protein>
<dbReference type="GO" id="GO:0016020">
    <property type="term" value="C:membrane"/>
    <property type="evidence" value="ECO:0007669"/>
    <property type="project" value="UniProtKB-SubCell"/>
</dbReference>
<evidence type="ECO:0000256" key="4">
    <source>
        <dbReference type="ARBA" id="ARBA00023136"/>
    </source>
</evidence>
<keyword evidence="2" id="KW-0812">Transmembrane</keyword>
<reference evidence="7" key="1">
    <citation type="submission" date="2017-02" db="UniProtKB">
        <authorList>
            <consortium name="WormBaseParasite"/>
        </authorList>
    </citation>
    <scope>IDENTIFICATION</scope>
</reference>
<dbReference type="InterPro" id="IPR001828">
    <property type="entry name" value="ANF_lig-bd_rcpt"/>
</dbReference>
<dbReference type="AlphaFoldDB" id="A0A0M3I6W9"/>
<organism evidence="6 7">
    <name type="scientific">Ascaris lumbricoides</name>
    <name type="common">Giant roundworm</name>
    <dbReference type="NCBI Taxonomy" id="6252"/>
    <lineage>
        <taxon>Eukaryota</taxon>
        <taxon>Metazoa</taxon>
        <taxon>Ecdysozoa</taxon>
        <taxon>Nematoda</taxon>
        <taxon>Chromadorea</taxon>
        <taxon>Rhabditida</taxon>
        <taxon>Spirurina</taxon>
        <taxon>Ascaridomorpha</taxon>
        <taxon>Ascaridoidea</taxon>
        <taxon>Ascarididae</taxon>
        <taxon>Ascaris</taxon>
    </lineage>
</organism>